<evidence type="ECO:0000313" key="5">
    <source>
        <dbReference type="EMBL" id="MBD7998213.1"/>
    </source>
</evidence>
<dbReference type="RefSeq" id="WP_191789913.1">
    <property type="nucleotide sequence ID" value="NZ_JACSQE010000004.1"/>
</dbReference>
<evidence type="ECO:0000259" key="4">
    <source>
        <dbReference type="Pfam" id="PF13649"/>
    </source>
</evidence>
<evidence type="ECO:0000256" key="1">
    <source>
        <dbReference type="ARBA" id="ARBA00022603"/>
    </source>
</evidence>
<dbReference type="InterPro" id="IPR041698">
    <property type="entry name" value="Methyltransf_25"/>
</dbReference>
<dbReference type="PANTHER" id="PTHR43464:SF19">
    <property type="entry name" value="UBIQUINONE BIOSYNTHESIS O-METHYLTRANSFERASE, MITOCHONDRIAL"/>
    <property type="match status" value="1"/>
</dbReference>
<dbReference type="CDD" id="cd02440">
    <property type="entry name" value="AdoMet_MTases"/>
    <property type="match status" value="1"/>
</dbReference>
<protein>
    <submittedName>
        <fullName evidence="5">Class I SAM-dependent methyltransferase</fullName>
    </submittedName>
</protein>
<organism evidence="5 6">
    <name type="scientific">Oerskovia gallyi</name>
    <dbReference type="NCBI Taxonomy" id="2762226"/>
    <lineage>
        <taxon>Bacteria</taxon>
        <taxon>Bacillati</taxon>
        <taxon>Actinomycetota</taxon>
        <taxon>Actinomycetes</taxon>
        <taxon>Micrococcales</taxon>
        <taxon>Cellulomonadaceae</taxon>
        <taxon>Oerskovia</taxon>
    </lineage>
</organism>
<evidence type="ECO:0000256" key="2">
    <source>
        <dbReference type="ARBA" id="ARBA00022679"/>
    </source>
</evidence>
<feature type="domain" description="Methyltransferase" evidence="4">
    <location>
        <begin position="54"/>
        <end position="149"/>
    </location>
</feature>
<keyword evidence="2" id="KW-0808">Transferase</keyword>
<reference evidence="5 6" key="1">
    <citation type="submission" date="2020-08" db="EMBL/GenBank/DDBJ databases">
        <title>A Genomic Blueprint of the Chicken Gut Microbiome.</title>
        <authorList>
            <person name="Gilroy R."/>
            <person name="Ravi A."/>
            <person name="Getino M."/>
            <person name="Pursley I."/>
            <person name="Horton D.L."/>
            <person name="Alikhan N.-F."/>
            <person name="Baker D."/>
            <person name="Gharbi K."/>
            <person name="Hall N."/>
            <person name="Watson M."/>
            <person name="Adriaenssens E.M."/>
            <person name="Foster-Nyarko E."/>
            <person name="Jarju S."/>
            <person name="Secka A."/>
            <person name="Antonio M."/>
            <person name="Oren A."/>
            <person name="Chaudhuri R."/>
            <person name="La Ragione R.M."/>
            <person name="Hildebrand F."/>
            <person name="Pallen M.J."/>
        </authorList>
    </citation>
    <scope>NUCLEOTIDE SEQUENCE [LARGE SCALE GENOMIC DNA]</scope>
    <source>
        <strain evidence="5 6">Sa2CUA8</strain>
    </source>
</reference>
<dbReference type="InterPro" id="IPR029063">
    <property type="entry name" value="SAM-dependent_MTases_sf"/>
</dbReference>
<dbReference type="Proteomes" id="UP000633601">
    <property type="component" value="Unassembled WGS sequence"/>
</dbReference>
<dbReference type="EMBL" id="JACSQE010000004">
    <property type="protein sequence ID" value="MBD7998213.1"/>
    <property type="molecule type" value="Genomic_DNA"/>
</dbReference>
<dbReference type="PANTHER" id="PTHR43464">
    <property type="entry name" value="METHYLTRANSFERASE"/>
    <property type="match status" value="1"/>
</dbReference>
<dbReference type="SUPFAM" id="SSF53335">
    <property type="entry name" value="S-adenosyl-L-methionine-dependent methyltransferases"/>
    <property type="match status" value="1"/>
</dbReference>
<evidence type="ECO:0000313" key="6">
    <source>
        <dbReference type="Proteomes" id="UP000633601"/>
    </source>
</evidence>
<name>A0ABR8V099_9CELL</name>
<keyword evidence="6" id="KW-1185">Reference proteome</keyword>
<dbReference type="Gene3D" id="3.40.50.150">
    <property type="entry name" value="Vaccinia Virus protein VP39"/>
    <property type="match status" value="1"/>
</dbReference>
<dbReference type="GO" id="GO:0008168">
    <property type="term" value="F:methyltransferase activity"/>
    <property type="evidence" value="ECO:0007669"/>
    <property type="project" value="UniProtKB-KW"/>
</dbReference>
<comment type="caution">
    <text evidence="5">The sequence shown here is derived from an EMBL/GenBank/DDBJ whole genome shotgun (WGS) entry which is preliminary data.</text>
</comment>
<keyword evidence="1 5" id="KW-0489">Methyltransferase</keyword>
<dbReference type="GO" id="GO:0032259">
    <property type="term" value="P:methylation"/>
    <property type="evidence" value="ECO:0007669"/>
    <property type="project" value="UniProtKB-KW"/>
</dbReference>
<keyword evidence="3" id="KW-0949">S-adenosyl-L-methionine</keyword>
<dbReference type="Pfam" id="PF13649">
    <property type="entry name" value="Methyltransf_25"/>
    <property type="match status" value="1"/>
</dbReference>
<accession>A0ABR8V099</accession>
<proteinExistence type="predicted"/>
<gene>
    <name evidence="5" type="ORF">H9640_06600</name>
</gene>
<sequence length="205" mass="21462">MSKANPTRWEQKTAVNPSHSTWYVERFRAMAAQGADLAGEARLVDAMVPRGARILDAGSGPGRVGAELAARGHTVVGVDVDPVLIEAAEADHPGSTWLVGDIAELDLPAAGIAEPFDLIVCAGNVVTFLAPGTEVEVLRRFRAHLAPGGRAVVGFGAGRGYAFDAFFADAAEAGLEVQLTLSTWDLRPFAEDGDFLVAVLGAPEN</sequence>
<evidence type="ECO:0000256" key="3">
    <source>
        <dbReference type="ARBA" id="ARBA00022691"/>
    </source>
</evidence>